<proteinExistence type="predicted"/>
<keyword evidence="3" id="KW-1185">Reference proteome</keyword>
<evidence type="ECO:0000313" key="3">
    <source>
        <dbReference type="Proteomes" id="UP000198582"/>
    </source>
</evidence>
<dbReference type="Proteomes" id="UP000198582">
    <property type="component" value="Unassembled WGS sequence"/>
</dbReference>
<dbReference type="SUPFAM" id="SSF54427">
    <property type="entry name" value="NTF2-like"/>
    <property type="match status" value="1"/>
</dbReference>
<dbReference type="AlphaFoldDB" id="A0A1H8XEV0"/>
<dbReference type="STRING" id="394193.SAMN04489732_107144"/>
<dbReference type="InterPro" id="IPR037401">
    <property type="entry name" value="SnoaL-like"/>
</dbReference>
<gene>
    <name evidence="2" type="ORF">SAMN04489732_107144</name>
</gene>
<evidence type="ECO:0000313" key="2">
    <source>
        <dbReference type="EMBL" id="SEP38383.1"/>
    </source>
</evidence>
<feature type="domain" description="SnoaL-like" evidence="1">
    <location>
        <begin position="10"/>
        <end position="107"/>
    </location>
</feature>
<reference evidence="2 3" key="1">
    <citation type="submission" date="2016-10" db="EMBL/GenBank/DDBJ databases">
        <authorList>
            <person name="de Groot N.N."/>
        </authorList>
    </citation>
    <scope>NUCLEOTIDE SEQUENCE [LARGE SCALE GENOMIC DNA]</scope>
    <source>
        <strain evidence="2 3">DSM 44993</strain>
    </source>
</reference>
<dbReference type="Gene3D" id="3.10.450.50">
    <property type="match status" value="1"/>
</dbReference>
<name>A0A1H8XEV0_9PSEU</name>
<evidence type="ECO:0000259" key="1">
    <source>
        <dbReference type="Pfam" id="PF12680"/>
    </source>
</evidence>
<dbReference type="EMBL" id="FOEF01000007">
    <property type="protein sequence ID" value="SEP38383.1"/>
    <property type="molecule type" value="Genomic_DNA"/>
</dbReference>
<sequence length="116" mass="12939">MDAKHNLALVREWERLYNTDRNLLFDTLYAAECRVVYNGVSEFDGREALREYQAQVDEHAPRRKLAVERVHAAGDIVVVETVVRLDPAAAALGACVVLTIRDGKIVEDRTYAPAGA</sequence>
<organism evidence="2 3">
    <name type="scientific">Amycolatopsis saalfeldensis</name>
    <dbReference type="NCBI Taxonomy" id="394193"/>
    <lineage>
        <taxon>Bacteria</taxon>
        <taxon>Bacillati</taxon>
        <taxon>Actinomycetota</taxon>
        <taxon>Actinomycetes</taxon>
        <taxon>Pseudonocardiales</taxon>
        <taxon>Pseudonocardiaceae</taxon>
        <taxon>Amycolatopsis</taxon>
    </lineage>
</organism>
<protein>
    <submittedName>
        <fullName evidence="2">SnoaL-like domain-containing protein</fullName>
    </submittedName>
</protein>
<dbReference type="InterPro" id="IPR032710">
    <property type="entry name" value="NTF2-like_dom_sf"/>
</dbReference>
<dbReference type="RefSeq" id="WP_091618063.1">
    <property type="nucleotide sequence ID" value="NZ_FOEF01000007.1"/>
</dbReference>
<dbReference type="Pfam" id="PF12680">
    <property type="entry name" value="SnoaL_2"/>
    <property type="match status" value="1"/>
</dbReference>
<dbReference type="OrthoDB" id="129343at2"/>
<accession>A0A1H8XEV0</accession>